<feature type="domain" description="HIT-type" evidence="12">
    <location>
        <begin position="328"/>
        <end position="363"/>
    </location>
</feature>
<evidence type="ECO:0000313" key="13">
    <source>
        <dbReference type="EMBL" id="KJH52571.1"/>
    </source>
</evidence>
<dbReference type="InterPro" id="IPR036770">
    <property type="entry name" value="Ankyrin_rpt-contain_sf"/>
</dbReference>
<dbReference type="PROSITE" id="PS50088">
    <property type="entry name" value="ANK_REPEAT"/>
    <property type="match status" value="1"/>
</dbReference>
<evidence type="ECO:0000259" key="11">
    <source>
        <dbReference type="PROSITE" id="PS50865"/>
    </source>
</evidence>
<protein>
    <submittedName>
        <fullName evidence="13">MYND finger</fullName>
    </submittedName>
</protein>
<dbReference type="OrthoDB" id="10257049at2759"/>
<evidence type="ECO:0000256" key="3">
    <source>
        <dbReference type="ARBA" id="ARBA00022737"/>
    </source>
</evidence>
<dbReference type="Gene3D" id="1.25.40.20">
    <property type="entry name" value="Ankyrin repeat-containing domain"/>
    <property type="match status" value="1"/>
</dbReference>
<feature type="repeat" description="ANK" evidence="9">
    <location>
        <begin position="73"/>
        <end position="105"/>
    </location>
</feature>
<comment type="subcellular location">
    <subcellularLocation>
        <location evidence="1">Cell projection</location>
        <location evidence="1">Cilium</location>
    </subcellularLocation>
</comment>
<evidence type="ECO:0000256" key="4">
    <source>
        <dbReference type="ARBA" id="ARBA00022771"/>
    </source>
</evidence>
<dbReference type="SUPFAM" id="SSF48403">
    <property type="entry name" value="Ankyrin repeat"/>
    <property type="match status" value="1"/>
</dbReference>
<accession>A0A0D8YD86</accession>
<keyword evidence="14" id="KW-1185">Reference proteome</keyword>
<dbReference type="PANTHER" id="PTHR24150">
    <property type="entry name" value="ANKYRIN REPEAT AND MYND DOMAIN-CONTAINING PROTEIN 2"/>
    <property type="match status" value="1"/>
</dbReference>
<gene>
    <name evidence="13" type="ORF">DICVIV_01281</name>
</gene>
<dbReference type="CDD" id="cd23024">
    <property type="entry name" value="zf-HIT_ZNHIT2-3"/>
    <property type="match status" value="1"/>
</dbReference>
<dbReference type="GO" id="GO:0005929">
    <property type="term" value="C:cilium"/>
    <property type="evidence" value="ECO:0007669"/>
    <property type="project" value="UniProtKB-SubCell"/>
</dbReference>
<dbReference type="PROSITE" id="PS50297">
    <property type="entry name" value="ANK_REP_REGION"/>
    <property type="match status" value="1"/>
</dbReference>
<dbReference type="InterPro" id="IPR002110">
    <property type="entry name" value="Ankyrin_rpt"/>
</dbReference>
<name>A0A0D8YD86_DICVI</name>
<feature type="domain" description="MYND-type" evidence="11">
    <location>
        <begin position="328"/>
        <end position="364"/>
    </location>
</feature>
<keyword evidence="7" id="KW-0969">Cilium</keyword>
<dbReference type="PROSITE" id="PS50865">
    <property type="entry name" value="ZF_MYND_2"/>
    <property type="match status" value="1"/>
</dbReference>
<keyword evidence="3" id="KW-0677">Repeat</keyword>
<dbReference type="EMBL" id="KN716163">
    <property type="protein sequence ID" value="KJH52571.1"/>
    <property type="molecule type" value="Genomic_DNA"/>
</dbReference>
<keyword evidence="2" id="KW-0479">Metal-binding</keyword>
<dbReference type="InterPro" id="IPR052452">
    <property type="entry name" value="Ankyrin-MYND_dom_contain_2"/>
</dbReference>
<evidence type="ECO:0000256" key="1">
    <source>
        <dbReference type="ARBA" id="ARBA00004138"/>
    </source>
</evidence>
<keyword evidence="6 9" id="KW-0040">ANK repeat</keyword>
<dbReference type="PROSITE" id="PS51083">
    <property type="entry name" value="ZF_HIT"/>
    <property type="match status" value="1"/>
</dbReference>
<evidence type="ECO:0000256" key="5">
    <source>
        <dbReference type="ARBA" id="ARBA00022833"/>
    </source>
</evidence>
<dbReference type="SUPFAM" id="SSF144232">
    <property type="entry name" value="HIT/MYND zinc finger-like"/>
    <property type="match status" value="1"/>
</dbReference>
<dbReference type="PANTHER" id="PTHR24150:SF8">
    <property type="entry name" value="ANKYRIN REPEAT AND MYND DOMAIN-CONTAINING PROTEIN 2"/>
    <property type="match status" value="1"/>
</dbReference>
<evidence type="ECO:0000256" key="10">
    <source>
        <dbReference type="PROSITE-ProRule" id="PRU00134"/>
    </source>
</evidence>
<reference evidence="14" key="2">
    <citation type="journal article" date="2016" name="Sci. Rep.">
        <title>Dictyocaulus viviparus genome, variome and transcriptome elucidate lungworm biology and support future intervention.</title>
        <authorList>
            <person name="McNulty S.N."/>
            <person name="Strube C."/>
            <person name="Rosa B.A."/>
            <person name="Martin J.C."/>
            <person name="Tyagi R."/>
            <person name="Choi Y.J."/>
            <person name="Wang Q."/>
            <person name="Hallsworth Pepin K."/>
            <person name="Zhang X."/>
            <person name="Ozersky P."/>
            <person name="Wilson R.K."/>
            <person name="Sternberg P.W."/>
            <person name="Gasser R.B."/>
            <person name="Mitreva M."/>
        </authorList>
    </citation>
    <scope>NUCLEOTIDE SEQUENCE [LARGE SCALE GENOMIC DNA]</scope>
    <source>
        <strain evidence="14">HannoverDv2000</strain>
    </source>
</reference>
<dbReference type="STRING" id="29172.A0A0D8YD86"/>
<dbReference type="Pfam" id="PF12796">
    <property type="entry name" value="Ank_2"/>
    <property type="match status" value="1"/>
</dbReference>
<evidence type="ECO:0000259" key="12">
    <source>
        <dbReference type="PROSITE" id="PS51083"/>
    </source>
</evidence>
<dbReference type="InterPro" id="IPR007529">
    <property type="entry name" value="Znf_HIT"/>
</dbReference>
<evidence type="ECO:0000256" key="8">
    <source>
        <dbReference type="ARBA" id="ARBA00023273"/>
    </source>
</evidence>
<dbReference type="InterPro" id="IPR002893">
    <property type="entry name" value="Znf_MYND"/>
</dbReference>
<dbReference type="SMART" id="SM00248">
    <property type="entry name" value="ANK"/>
    <property type="match status" value="3"/>
</dbReference>
<keyword evidence="5" id="KW-0862">Zinc</keyword>
<dbReference type="GO" id="GO:0008270">
    <property type="term" value="F:zinc ion binding"/>
    <property type="evidence" value="ECO:0007669"/>
    <property type="project" value="UniProtKB-UniRule"/>
</dbReference>
<dbReference type="Gene3D" id="6.10.140.2220">
    <property type="match status" value="1"/>
</dbReference>
<evidence type="ECO:0000256" key="6">
    <source>
        <dbReference type="ARBA" id="ARBA00023043"/>
    </source>
</evidence>
<keyword evidence="8" id="KW-0966">Cell projection</keyword>
<evidence type="ECO:0000256" key="9">
    <source>
        <dbReference type="PROSITE-ProRule" id="PRU00023"/>
    </source>
</evidence>
<proteinExistence type="predicted"/>
<sequence length="394" mass="44021">MSSQESLFAAIEAGDINRASCLIESGVDINSHDATGMTPLSAAAYRLVFIGNASLVKQCIDKGADVNDKQHSQGYTPLMFAALAGKPDICKLLMDHGARSYSTNSIGKTASELAAFVGQHECVSVINNHVSIDQIEKFLCPQSATAPDEIHPVAIAFELSNYEEAMKYQKKKLRYALGLTHHLRRKVDKLITNPMFQILYVIDRVFEKQLRCKEGNEVMSLKVWVVLFIMRELYKFIGELVSSGKTSHDACLMYAKFLLKWEPGEQVRKNLETLLRNAVAAFPYHHSLLYETLVKAMSKTAYGDRPTAFEYIVQGLFGHRLLMASKFCATCGACTAKKRCPKCKLCYCSVSCQKFDWSIHKQCCESIKTWNVSASVKDTISLDDIKAHIDEIDA</sequence>
<evidence type="ECO:0000313" key="14">
    <source>
        <dbReference type="Proteomes" id="UP000053766"/>
    </source>
</evidence>
<evidence type="ECO:0000256" key="7">
    <source>
        <dbReference type="ARBA" id="ARBA00023069"/>
    </source>
</evidence>
<dbReference type="AlphaFoldDB" id="A0A0D8YD86"/>
<organism evidence="13 14">
    <name type="scientific">Dictyocaulus viviparus</name>
    <name type="common">Bovine lungworm</name>
    <dbReference type="NCBI Taxonomy" id="29172"/>
    <lineage>
        <taxon>Eukaryota</taxon>
        <taxon>Metazoa</taxon>
        <taxon>Ecdysozoa</taxon>
        <taxon>Nematoda</taxon>
        <taxon>Chromadorea</taxon>
        <taxon>Rhabditida</taxon>
        <taxon>Rhabditina</taxon>
        <taxon>Rhabditomorpha</taxon>
        <taxon>Strongyloidea</taxon>
        <taxon>Metastrongylidae</taxon>
        <taxon>Dictyocaulus</taxon>
    </lineage>
</organism>
<reference evidence="13 14" key="1">
    <citation type="submission" date="2013-11" db="EMBL/GenBank/DDBJ databases">
        <title>Draft genome of the bovine lungworm Dictyocaulus viviparus.</title>
        <authorList>
            <person name="Mitreva M."/>
        </authorList>
    </citation>
    <scope>NUCLEOTIDE SEQUENCE [LARGE SCALE GENOMIC DNA]</scope>
    <source>
        <strain evidence="13 14">HannoverDv2000</strain>
    </source>
</reference>
<evidence type="ECO:0000256" key="2">
    <source>
        <dbReference type="ARBA" id="ARBA00022723"/>
    </source>
</evidence>
<dbReference type="Proteomes" id="UP000053766">
    <property type="component" value="Unassembled WGS sequence"/>
</dbReference>
<keyword evidence="4 10" id="KW-0863">Zinc-finger</keyword>